<evidence type="ECO:0000313" key="1">
    <source>
        <dbReference type="EMBL" id="GAU88692.1"/>
    </source>
</evidence>
<dbReference type="Proteomes" id="UP000186922">
    <property type="component" value="Unassembled WGS sequence"/>
</dbReference>
<evidence type="ECO:0000313" key="2">
    <source>
        <dbReference type="Proteomes" id="UP000186922"/>
    </source>
</evidence>
<sequence>MGVSHPQGDRLDCCSCSLEKGIGLENTDFSESYQNTTGFLSGQSKIYQMTAIQVLNDPDGNDPPLMTVFGIGTDGSTGYVGFVHMPLSGDPTQPLSPVAWIQQPVPMKDAFSSGC</sequence>
<accession>A0A1D1UM23</accession>
<organism evidence="1 2">
    <name type="scientific">Ramazzottius varieornatus</name>
    <name type="common">Water bear</name>
    <name type="synonym">Tardigrade</name>
    <dbReference type="NCBI Taxonomy" id="947166"/>
    <lineage>
        <taxon>Eukaryota</taxon>
        <taxon>Metazoa</taxon>
        <taxon>Ecdysozoa</taxon>
        <taxon>Tardigrada</taxon>
        <taxon>Eutardigrada</taxon>
        <taxon>Parachela</taxon>
        <taxon>Hypsibioidea</taxon>
        <taxon>Ramazzottiidae</taxon>
        <taxon>Ramazzottius</taxon>
    </lineage>
</organism>
<name>A0A1D1UM23_RAMVA</name>
<dbReference type="EMBL" id="BDGG01000001">
    <property type="protein sequence ID" value="GAU88692.1"/>
    <property type="molecule type" value="Genomic_DNA"/>
</dbReference>
<dbReference type="AlphaFoldDB" id="A0A1D1UM23"/>
<keyword evidence="2" id="KW-1185">Reference proteome</keyword>
<protein>
    <submittedName>
        <fullName evidence="1">Uncharacterized protein</fullName>
    </submittedName>
</protein>
<comment type="caution">
    <text evidence="1">The sequence shown here is derived from an EMBL/GenBank/DDBJ whole genome shotgun (WGS) entry which is preliminary data.</text>
</comment>
<reference evidence="1 2" key="1">
    <citation type="journal article" date="2016" name="Nat. Commun.">
        <title>Extremotolerant tardigrade genome and improved radiotolerance of human cultured cells by tardigrade-unique protein.</title>
        <authorList>
            <person name="Hashimoto T."/>
            <person name="Horikawa D.D."/>
            <person name="Saito Y."/>
            <person name="Kuwahara H."/>
            <person name="Kozuka-Hata H."/>
            <person name="Shin-I T."/>
            <person name="Minakuchi Y."/>
            <person name="Ohishi K."/>
            <person name="Motoyama A."/>
            <person name="Aizu T."/>
            <person name="Enomoto A."/>
            <person name="Kondo K."/>
            <person name="Tanaka S."/>
            <person name="Hara Y."/>
            <person name="Koshikawa S."/>
            <person name="Sagara H."/>
            <person name="Miura T."/>
            <person name="Yokobori S."/>
            <person name="Miyagawa K."/>
            <person name="Suzuki Y."/>
            <person name="Kubo T."/>
            <person name="Oyama M."/>
            <person name="Kohara Y."/>
            <person name="Fujiyama A."/>
            <person name="Arakawa K."/>
            <person name="Katayama T."/>
            <person name="Toyoda A."/>
            <person name="Kunieda T."/>
        </authorList>
    </citation>
    <scope>NUCLEOTIDE SEQUENCE [LARGE SCALE GENOMIC DNA]</scope>
    <source>
        <strain evidence="1 2">YOKOZUNA-1</strain>
    </source>
</reference>
<proteinExistence type="predicted"/>
<gene>
    <name evidence="1" type="primary">RvY_01337</name>
    <name evidence="1" type="synonym">RvY_01337.3</name>
    <name evidence="1" type="ORF">RvY_01337-3</name>
</gene>